<dbReference type="InterPro" id="IPR036390">
    <property type="entry name" value="WH_DNA-bd_sf"/>
</dbReference>
<organism evidence="2 3">
    <name type="scientific">Lysinibacter cavernae</name>
    <dbReference type="NCBI Taxonomy" id="1640652"/>
    <lineage>
        <taxon>Bacteria</taxon>
        <taxon>Bacillati</taxon>
        <taxon>Actinomycetota</taxon>
        <taxon>Actinomycetes</taxon>
        <taxon>Micrococcales</taxon>
        <taxon>Microbacteriaceae</taxon>
        <taxon>Lysinibacter</taxon>
    </lineage>
</organism>
<reference evidence="2 3" key="1">
    <citation type="submission" date="2020-02" db="EMBL/GenBank/DDBJ databases">
        <title>Sequencing the genomes of 1000 actinobacteria strains.</title>
        <authorList>
            <person name="Klenk H.-P."/>
        </authorList>
    </citation>
    <scope>NUCLEOTIDE SEQUENCE [LARGE SCALE GENOMIC DNA]</scope>
    <source>
        <strain evidence="2 3">DSM 27960</strain>
    </source>
</reference>
<dbReference type="RefSeq" id="WP_167150548.1">
    <property type="nucleotide sequence ID" value="NZ_JAAMOX010000002.1"/>
</dbReference>
<dbReference type="SUPFAM" id="SSF53067">
    <property type="entry name" value="Actin-like ATPase domain"/>
    <property type="match status" value="1"/>
</dbReference>
<dbReference type="SUPFAM" id="SSF46785">
    <property type="entry name" value="Winged helix' DNA-binding domain"/>
    <property type="match status" value="1"/>
</dbReference>
<dbReference type="PROSITE" id="PS01125">
    <property type="entry name" value="ROK"/>
    <property type="match status" value="1"/>
</dbReference>
<evidence type="ECO:0000313" key="2">
    <source>
        <dbReference type="EMBL" id="NIH54133.1"/>
    </source>
</evidence>
<evidence type="ECO:0000313" key="3">
    <source>
        <dbReference type="Proteomes" id="UP000541033"/>
    </source>
</evidence>
<dbReference type="Gene3D" id="1.10.10.10">
    <property type="entry name" value="Winged helix-like DNA-binding domain superfamily/Winged helix DNA-binding domain"/>
    <property type="match status" value="1"/>
</dbReference>
<dbReference type="InterPro" id="IPR049874">
    <property type="entry name" value="ROK_cs"/>
</dbReference>
<keyword evidence="2" id="KW-0808">Transferase</keyword>
<gene>
    <name evidence="2" type="ORF">FHX76_002029</name>
</gene>
<dbReference type="PANTHER" id="PTHR18964:SF173">
    <property type="entry name" value="GLUCOKINASE"/>
    <property type="match status" value="1"/>
</dbReference>
<accession>A0A7X5R1X2</accession>
<dbReference type="PANTHER" id="PTHR18964">
    <property type="entry name" value="ROK (REPRESSOR, ORF, KINASE) FAMILY"/>
    <property type="match status" value="1"/>
</dbReference>
<dbReference type="EMBL" id="JAAMOX010000002">
    <property type="protein sequence ID" value="NIH54133.1"/>
    <property type="molecule type" value="Genomic_DNA"/>
</dbReference>
<dbReference type="EC" id="2.7.1.2" evidence="2"/>
<comment type="similarity">
    <text evidence="1">Belongs to the ROK (NagC/XylR) family.</text>
</comment>
<name>A0A7X5R1X2_9MICO</name>
<dbReference type="InterPro" id="IPR043129">
    <property type="entry name" value="ATPase_NBD"/>
</dbReference>
<dbReference type="InterPro" id="IPR000600">
    <property type="entry name" value="ROK"/>
</dbReference>
<comment type="caution">
    <text evidence="2">The sequence shown here is derived from an EMBL/GenBank/DDBJ whole genome shotgun (WGS) entry which is preliminary data.</text>
</comment>
<sequence length="396" mass="41324">MLTQVGISPSQSGAGDLLHTMHDGIARTKAEIISLTGLARSTVTARIEQLLELGLLREHTTGVSTGGRPPVQYLFNEQAGVIIGVELGATHGIVALTNLAHTTLGTERTAINIADGPETVLDWVLASIASLLGASGVDPASLMGIGIGVPGPVEFSSGRPFSPPIMPGWDRFDIPTYLQRTFDVPVLVDNDVNILALGEHATEWTHASDFIYVKVATGIGAGIIVGGQLQRGAQGSAGDIGHVPVPYSADSLREPTDERDLEGIASGTAIAEHLTRNGVPARNSKDVVELVRANSPEAIAATRQAGRELGETLSWIVSLLNPSVIAIGGSISHAGEHLLAGVREVVYKRSTPLATQRLTIVQANTGELAGAVGATILVTQRILSPEYVDSLVAQLS</sequence>
<dbReference type="InterPro" id="IPR036388">
    <property type="entry name" value="WH-like_DNA-bd_sf"/>
</dbReference>
<proteinExistence type="inferred from homology"/>
<keyword evidence="3" id="KW-1185">Reference proteome</keyword>
<keyword evidence="2" id="KW-0418">Kinase</keyword>
<dbReference type="Pfam" id="PF00480">
    <property type="entry name" value="ROK"/>
    <property type="match status" value="1"/>
</dbReference>
<dbReference type="GO" id="GO:0004340">
    <property type="term" value="F:glucokinase activity"/>
    <property type="evidence" value="ECO:0007669"/>
    <property type="project" value="UniProtKB-EC"/>
</dbReference>
<dbReference type="Gene3D" id="3.30.420.40">
    <property type="match status" value="2"/>
</dbReference>
<protein>
    <submittedName>
        <fullName evidence="2">Glucokinase</fullName>
        <ecNumber evidence="2">2.7.1.2</ecNumber>
    </submittedName>
</protein>
<evidence type="ECO:0000256" key="1">
    <source>
        <dbReference type="ARBA" id="ARBA00006479"/>
    </source>
</evidence>
<dbReference type="AlphaFoldDB" id="A0A7X5R1X2"/>
<dbReference type="Proteomes" id="UP000541033">
    <property type="component" value="Unassembled WGS sequence"/>
</dbReference>